<evidence type="ECO:0000259" key="8">
    <source>
        <dbReference type="Pfam" id="PF08281"/>
    </source>
</evidence>
<dbReference type="OrthoDB" id="9780326at2"/>
<dbReference type="InterPro" id="IPR014284">
    <property type="entry name" value="RNA_pol_sigma-70_dom"/>
</dbReference>
<feature type="domain" description="RNA polymerase sigma factor 70 region 4 type 2" evidence="8">
    <location>
        <begin position="143"/>
        <end position="195"/>
    </location>
</feature>
<dbReference type="InterPro" id="IPR013325">
    <property type="entry name" value="RNA_pol_sigma_r2"/>
</dbReference>
<organism evidence="9 10">
    <name type="scientific">Cohaesibacter celericrescens</name>
    <dbReference type="NCBI Taxonomy" id="2067669"/>
    <lineage>
        <taxon>Bacteria</taxon>
        <taxon>Pseudomonadati</taxon>
        <taxon>Pseudomonadota</taxon>
        <taxon>Alphaproteobacteria</taxon>
        <taxon>Hyphomicrobiales</taxon>
        <taxon>Cohaesibacteraceae</taxon>
    </lineage>
</organism>
<proteinExistence type="inferred from homology"/>
<evidence type="ECO:0000256" key="3">
    <source>
        <dbReference type="ARBA" id="ARBA00023082"/>
    </source>
</evidence>
<keyword evidence="5 6" id="KW-0804">Transcription</keyword>
<evidence type="ECO:0000256" key="6">
    <source>
        <dbReference type="RuleBase" id="RU000716"/>
    </source>
</evidence>
<keyword evidence="4 6" id="KW-0238">DNA-binding</keyword>
<evidence type="ECO:0000259" key="7">
    <source>
        <dbReference type="Pfam" id="PF04542"/>
    </source>
</evidence>
<dbReference type="AlphaFoldDB" id="A0A2N5XPT8"/>
<dbReference type="PANTHER" id="PTHR43133:SF8">
    <property type="entry name" value="RNA POLYMERASE SIGMA FACTOR HI_1459-RELATED"/>
    <property type="match status" value="1"/>
</dbReference>
<dbReference type="NCBIfam" id="NF004113">
    <property type="entry name" value="PRK05602.1"/>
    <property type="match status" value="1"/>
</dbReference>
<sequence>MVCISQSDISTPESTQAKSLQAQDLSALSDDELLGLIAMGQEVAFQALVARHIDRGYAVAYRILHNGSDAEDVLQDAFLQVWTRRDNWKSGQAKFSTWLFRVVTNRCIDHLRKNKATALDEIPEPKDGKLSQSKILEMREGLELLEDAVAKLPDQQRIALVFSYYENMSNREIAKIMDTSVSAVESLLKRGKQKLRIILKNDSRDILSLFTQG</sequence>
<dbReference type="Gene3D" id="1.10.1740.10">
    <property type="match status" value="1"/>
</dbReference>
<dbReference type="InterPro" id="IPR036388">
    <property type="entry name" value="WH-like_DNA-bd_sf"/>
</dbReference>
<name>A0A2N5XPT8_9HYPH</name>
<dbReference type="Gene3D" id="1.10.10.10">
    <property type="entry name" value="Winged helix-like DNA-binding domain superfamily/Winged helix DNA-binding domain"/>
    <property type="match status" value="1"/>
</dbReference>
<evidence type="ECO:0000256" key="5">
    <source>
        <dbReference type="ARBA" id="ARBA00023163"/>
    </source>
</evidence>
<dbReference type="InterPro" id="IPR000838">
    <property type="entry name" value="RNA_pol_sigma70_ECF_CS"/>
</dbReference>
<dbReference type="SUPFAM" id="SSF88946">
    <property type="entry name" value="Sigma2 domain of RNA polymerase sigma factors"/>
    <property type="match status" value="1"/>
</dbReference>
<dbReference type="InterPro" id="IPR013324">
    <property type="entry name" value="RNA_pol_sigma_r3/r4-like"/>
</dbReference>
<evidence type="ECO:0000313" key="9">
    <source>
        <dbReference type="EMBL" id="PLW76513.1"/>
    </source>
</evidence>
<dbReference type="CDD" id="cd06171">
    <property type="entry name" value="Sigma70_r4"/>
    <property type="match status" value="1"/>
</dbReference>
<dbReference type="InterPro" id="IPR007627">
    <property type="entry name" value="RNA_pol_sigma70_r2"/>
</dbReference>
<evidence type="ECO:0000256" key="1">
    <source>
        <dbReference type="ARBA" id="ARBA00010641"/>
    </source>
</evidence>
<dbReference type="SUPFAM" id="SSF88659">
    <property type="entry name" value="Sigma3 and sigma4 domains of RNA polymerase sigma factors"/>
    <property type="match status" value="1"/>
</dbReference>
<keyword evidence="3 6" id="KW-0731">Sigma factor</keyword>
<dbReference type="EMBL" id="PKUQ01000031">
    <property type="protein sequence ID" value="PLW76513.1"/>
    <property type="molecule type" value="Genomic_DNA"/>
</dbReference>
<dbReference type="PANTHER" id="PTHR43133">
    <property type="entry name" value="RNA POLYMERASE ECF-TYPE SIGMA FACTO"/>
    <property type="match status" value="1"/>
</dbReference>
<evidence type="ECO:0000313" key="10">
    <source>
        <dbReference type="Proteomes" id="UP000234881"/>
    </source>
</evidence>
<dbReference type="Pfam" id="PF04542">
    <property type="entry name" value="Sigma70_r2"/>
    <property type="match status" value="1"/>
</dbReference>
<evidence type="ECO:0000256" key="2">
    <source>
        <dbReference type="ARBA" id="ARBA00023015"/>
    </source>
</evidence>
<comment type="similarity">
    <text evidence="1 6">Belongs to the sigma-70 factor family. ECF subfamily.</text>
</comment>
<accession>A0A2N5XPT8</accession>
<dbReference type="Pfam" id="PF08281">
    <property type="entry name" value="Sigma70_r4_2"/>
    <property type="match status" value="1"/>
</dbReference>
<dbReference type="InterPro" id="IPR013249">
    <property type="entry name" value="RNA_pol_sigma70_r4_t2"/>
</dbReference>
<protein>
    <recommendedName>
        <fullName evidence="6">RNA polymerase sigma factor</fullName>
    </recommendedName>
</protein>
<dbReference type="PROSITE" id="PS01063">
    <property type="entry name" value="SIGMA70_ECF"/>
    <property type="match status" value="1"/>
</dbReference>
<dbReference type="GO" id="GO:0016987">
    <property type="term" value="F:sigma factor activity"/>
    <property type="evidence" value="ECO:0007669"/>
    <property type="project" value="UniProtKB-KW"/>
</dbReference>
<reference evidence="9 10" key="1">
    <citation type="submission" date="2018-01" db="EMBL/GenBank/DDBJ databases">
        <title>The draft genome sequence of Cohaesibacter sp. H1304.</title>
        <authorList>
            <person name="Wang N.-N."/>
            <person name="Du Z.-J."/>
        </authorList>
    </citation>
    <scope>NUCLEOTIDE SEQUENCE [LARGE SCALE GENOMIC DNA]</scope>
    <source>
        <strain evidence="9 10">H1304</strain>
    </source>
</reference>
<dbReference type="NCBIfam" id="TIGR02937">
    <property type="entry name" value="sigma70-ECF"/>
    <property type="match status" value="1"/>
</dbReference>
<comment type="caution">
    <text evidence="9">The sequence shown here is derived from an EMBL/GenBank/DDBJ whole genome shotgun (WGS) entry which is preliminary data.</text>
</comment>
<gene>
    <name evidence="9" type="ORF">C0081_16365</name>
</gene>
<dbReference type="InterPro" id="IPR039425">
    <property type="entry name" value="RNA_pol_sigma-70-like"/>
</dbReference>
<dbReference type="Proteomes" id="UP000234881">
    <property type="component" value="Unassembled WGS sequence"/>
</dbReference>
<dbReference type="GO" id="GO:0003677">
    <property type="term" value="F:DNA binding"/>
    <property type="evidence" value="ECO:0007669"/>
    <property type="project" value="UniProtKB-KW"/>
</dbReference>
<feature type="domain" description="RNA polymerase sigma-70 region 2" evidence="7">
    <location>
        <begin position="48"/>
        <end position="116"/>
    </location>
</feature>
<evidence type="ECO:0000256" key="4">
    <source>
        <dbReference type="ARBA" id="ARBA00023125"/>
    </source>
</evidence>
<dbReference type="GO" id="GO:0006352">
    <property type="term" value="P:DNA-templated transcription initiation"/>
    <property type="evidence" value="ECO:0007669"/>
    <property type="project" value="InterPro"/>
</dbReference>
<keyword evidence="2 6" id="KW-0805">Transcription regulation</keyword>
<keyword evidence="10" id="KW-1185">Reference proteome</keyword>